<dbReference type="RefSeq" id="WP_244527250.1">
    <property type="nucleotide sequence ID" value="NZ_FOWX01000005.1"/>
</dbReference>
<dbReference type="InterPro" id="IPR018688">
    <property type="entry name" value="PpoB2-like"/>
</dbReference>
<dbReference type="EMBL" id="FOWX01000005">
    <property type="protein sequence ID" value="SFP10133.1"/>
    <property type="molecule type" value="Genomic_DNA"/>
</dbReference>
<keyword evidence="1" id="KW-1133">Transmembrane helix</keyword>
<feature type="transmembrane region" description="Helical" evidence="1">
    <location>
        <begin position="247"/>
        <end position="268"/>
    </location>
</feature>
<keyword evidence="1" id="KW-0472">Membrane</keyword>
<evidence type="ECO:0000313" key="3">
    <source>
        <dbReference type="Proteomes" id="UP000198784"/>
    </source>
</evidence>
<dbReference type="STRING" id="289003.SAMN05216190_10516"/>
<gene>
    <name evidence="2" type="ORF">SAMN05216190_10516</name>
</gene>
<feature type="transmembrane region" description="Helical" evidence="1">
    <location>
        <begin position="113"/>
        <end position="140"/>
    </location>
</feature>
<feature type="transmembrane region" description="Helical" evidence="1">
    <location>
        <begin position="50"/>
        <end position="67"/>
    </location>
</feature>
<feature type="transmembrane region" description="Helical" evidence="1">
    <location>
        <begin position="152"/>
        <end position="171"/>
    </location>
</feature>
<accession>A0A1I5MKU3</accession>
<dbReference type="Pfam" id="PF09948">
    <property type="entry name" value="PpoB2"/>
    <property type="match status" value="1"/>
</dbReference>
<dbReference type="AlphaFoldDB" id="A0A1I5MKU3"/>
<feature type="transmembrane region" description="Helical" evidence="1">
    <location>
        <begin position="73"/>
        <end position="92"/>
    </location>
</feature>
<feature type="transmembrane region" description="Helical" evidence="1">
    <location>
        <begin position="208"/>
        <end position="241"/>
    </location>
</feature>
<keyword evidence="1" id="KW-0812">Transmembrane</keyword>
<protein>
    <submittedName>
        <fullName evidence="2">Predicted metal-binding membrane protein</fullName>
    </submittedName>
</protein>
<evidence type="ECO:0000256" key="1">
    <source>
        <dbReference type="SAM" id="Phobius"/>
    </source>
</evidence>
<reference evidence="3" key="1">
    <citation type="submission" date="2016-10" db="EMBL/GenBank/DDBJ databases">
        <authorList>
            <person name="Varghese N."/>
            <person name="Submissions S."/>
        </authorList>
    </citation>
    <scope>NUCLEOTIDE SEQUENCE [LARGE SCALE GENOMIC DNA]</scope>
    <source>
        <strain evidence="3">DSM 17834</strain>
    </source>
</reference>
<keyword evidence="3" id="KW-1185">Reference proteome</keyword>
<sequence>MPSFPEEFAGQQQRLPHWPLGKEQWLTLLSLLALIGIAWLLLLRMAASMSAPGGMADAAMAGMLMPWSLTDALLMFAMWTVMMVGMMLPSALPMLLIYQQMLRKRMPAPQRHLALLLFCSAYGLVWTGFSLGATALQWALEQLALLSPGMRSSSTALGAGLLLVAGVYQWLPSKAVCLEHCRGPLHFLLGYWRPGVLGGWRMGLAHGAYCLGCCWALMGLLFVVGVMNLLWVAVIGAFVLLEKTLPQGLWLGRVCGLLLLGWGLWLLLG</sequence>
<proteinExistence type="predicted"/>
<name>A0A1I5MKU3_9PSED</name>
<organism evidence="2 3">
    <name type="scientific">Pseudomonas borbori</name>
    <dbReference type="NCBI Taxonomy" id="289003"/>
    <lineage>
        <taxon>Bacteria</taxon>
        <taxon>Pseudomonadati</taxon>
        <taxon>Pseudomonadota</taxon>
        <taxon>Gammaproteobacteria</taxon>
        <taxon>Pseudomonadales</taxon>
        <taxon>Pseudomonadaceae</taxon>
        <taxon>Pseudomonas</taxon>
    </lineage>
</organism>
<evidence type="ECO:0000313" key="2">
    <source>
        <dbReference type="EMBL" id="SFP10133.1"/>
    </source>
</evidence>
<dbReference type="Proteomes" id="UP000198784">
    <property type="component" value="Unassembled WGS sequence"/>
</dbReference>
<feature type="transmembrane region" description="Helical" evidence="1">
    <location>
        <begin position="25"/>
        <end position="43"/>
    </location>
</feature>